<dbReference type="Pfam" id="PF13749">
    <property type="entry name" value="HATPase_c_4"/>
    <property type="match status" value="1"/>
</dbReference>
<dbReference type="InParanoid" id="A0A1Q5PTB9"/>
<dbReference type="Pfam" id="PF04326">
    <property type="entry name" value="SLFN_AlbA_2"/>
    <property type="match status" value="1"/>
</dbReference>
<dbReference type="CDD" id="cd00090">
    <property type="entry name" value="HTH_ARSR"/>
    <property type="match status" value="1"/>
</dbReference>
<reference evidence="4" key="1">
    <citation type="submission" date="2016-12" db="EMBL/GenBank/DDBJ databases">
        <authorList>
            <person name="Meng X."/>
        </authorList>
    </citation>
    <scope>NUCLEOTIDE SEQUENCE [LARGE SCALE GENOMIC DNA]</scope>
    <source>
        <strain evidence="4">DSM 20732</strain>
    </source>
</reference>
<name>A0A1Q5PTB9_9ACTO</name>
<dbReference type="InterPro" id="IPR007421">
    <property type="entry name" value="Schlafen_AlbA_2_dom"/>
</dbReference>
<feature type="domain" description="Schlafen AlbA-2" evidence="2">
    <location>
        <begin position="19"/>
        <end position="145"/>
    </location>
</feature>
<evidence type="ECO:0000313" key="3">
    <source>
        <dbReference type="EMBL" id="OKL50818.1"/>
    </source>
</evidence>
<evidence type="ECO:0000313" key="4">
    <source>
        <dbReference type="Proteomes" id="UP000185612"/>
    </source>
</evidence>
<evidence type="ECO:0000259" key="2">
    <source>
        <dbReference type="Pfam" id="PF04326"/>
    </source>
</evidence>
<sequence length="582" mass="62674">MDSYVTSTIARLRLLGSDDSRVEVKSAAKGLPKSTWETVSAFANTEGGMLIFGIDEEQGFSPSATFDPEAIVNQIEAGLRAGADAKVTPPPPHDIQTAVFEDSPVVTLEVASLREDIGAQLPCFVTKRGIKDGSYKRVHDQDKRLSPYEIYSLQNLHLPTDTDSQAVPDTSLADLAEEQVQAVLRTLRSQGSRALDGIADGDMAAALQRINILTSAGDCTLAGFLSLSRYPQQRFPQLTVDVASYPTTRKSAEAGVRTLDRRTCDGPLPLMIEDAVHAVARNLKHKRRIVGAESEDVLEIPLEVLREAITNAVTHRDYSPLATGQQVAVDIYPDRVEVINPGGLRGTRTIANIDEGRSDSRNPNLAKLLTHVPSASNAGPVCENLGSGVPRMMNAMREHGLPTPDYTHSTLENVHVVLHRFGLLDPEINSWLASLPNSPQDEGLRKCLALTKRDGSISVPQLRQQLGLDSDVARDMLSQLVADNLLIGRGDGPFTLAAPSQTLASSGLRWAVLNALSKREARTIHEVAQETGKSPGTLRPVLRALVAAGLVQATAPPSSRNRAYLLASENTSTLGATDQIDA</sequence>
<gene>
    <name evidence="3" type="ORF">BSZ40_10635</name>
</gene>
<organism evidence="3 4">
    <name type="scientific">Buchananella hordeovulneris</name>
    <dbReference type="NCBI Taxonomy" id="52770"/>
    <lineage>
        <taxon>Bacteria</taxon>
        <taxon>Bacillati</taxon>
        <taxon>Actinomycetota</taxon>
        <taxon>Actinomycetes</taxon>
        <taxon>Actinomycetales</taxon>
        <taxon>Actinomycetaceae</taxon>
        <taxon>Buchananella</taxon>
    </lineage>
</organism>
<dbReference type="SUPFAM" id="SSF46785">
    <property type="entry name" value="Winged helix' DNA-binding domain"/>
    <property type="match status" value="1"/>
</dbReference>
<dbReference type="Pfam" id="PF01022">
    <property type="entry name" value="HTH_5"/>
    <property type="match status" value="1"/>
</dbReference>
<dbReference type="Gene3D" id="1.10.10.10">
    <property type="entry name" value="Winged helix-like DNA-binding domain superfamily/Winged helix DNA-binding domain"/>
    <property type="match status" value="1"/>
</dbReference>
<dbReference type="Gene3D" id="3.30.950.30">
    <property type="entry name" value="Schlafen, AAA domain"/>
    <property type="match status" value="1"/>
</dbReference>
<dbReference type="Proteomes" id="UP000185612">
    <property type="component" value="Unassembled WGS sequence"/>
</dbReference>
<protein>
    <recommendedName>
        <fullName evidence="5">Transcriptional regulator</fullName>
    </recommendedName>
</protein>
<comment type="caution">
    <text evidence="3">The sequence shown here is derived from an EMBL/GenBank/DDBJ whole genome shotgun (WGS) entry which is preliminary data.</text>
</comment>
<dbReference type="InterPro" id="IPR036388">
    <property type="entry name" value="WH-like_DNA-bd_sf"/>
</dbReference>
<keyword evidence="4" id="KW-1185">Reference proteome</keyword>
<dbReference type="EMBL" id="MQVS01000015">
    <property type="protein sequence ID" value="OKL50818.1"/>
    <property type="molecule type" value="Genomic_DNA"/>
</dbReference>
<evidence type="ECO:0000259" key="1">
    <source>
        <dbReference type="Pfam" id="PF01022"/>
    </source>
</evidence>
<dbReference type="STRING" id="52770.BSZ40_10635"/>
<feature type="domain" description="HTH arsR-type" evidence="1">
    <location>
        <begin position="509"/>
        <end position="552"/>
    </location>
</feature>
<dbReference type="InterPro" id="IPR036390">
    <property type="entry name" value="WH_DNA-bd_sf"/>
</dbReference>
<dbReference type="Gene3D" id="3.30.565.60">
    <property type="match status" value="1"/>
</dbReference>
<dbReference type="PANTHER" id="PTHR30595">
    <property type="entry name" value="GLPR-RELATED TRANSCRIPTIONAL REPRESSOR"/>
    <property type="match status" value="1"/>
</dbReference>
<dbReference type="InterPro" id="IPR011991">
    <property type="entry name" value="ArsR-like_HTH"/>
</dbReference>
<dbReference type="InterPro" id="IPR001845">
    <property type="entry name" value="HTH_ArsR_DNA-bd_dom"/>
</dbReference>
<dbReference type="GO" id="GO:0003700">
    <property type="term" value="F:DNA-binding transcription factor activity"/>
    <property type="evidence" value="ECO:0007669"/>
    <property type="project" value="InterPro"/>
</dbReference>
<dbReference type="PANTHER" id="PTHR30595:SF6">
    <property type="entry name" value="SCHLAFEN ALBA-2 DOMAIN-CONTAINING PROTEIN"/>
    <property type="match status" value="1"/>
</dbReference>
<dbReference type="AlphaFoldDB" id="A0A1Q5PTB9"/>
<accession>A0A1Q5PTB9</accession>
<dbReference type="InterPro" id="IPR038461">
    <property type="entry name" value="Schlafen_AlbA_2_dom_sf"/>
</dbReference>
<evidence type="ECO:0008006" key="5">
    <source>
        <dbReference type="Google" id="ProtNLM"/>
    </source>
</evidence>
<proteinExistence type="predicted"/>
<dbReference type="InterPro" id="IPR038475">
    <property type="entry name" value="RecG_C_sf"/>
</dbReference>